<reference evidence="2" key="1">
    <citation type="submission" date="2023-10" db="EMBL/GenBank/DDBJ databases">
        <authorList>
            <person name="Chen Y."/>
            <person name="Shah S."/>
            <person name="Dougan E. K."/>
            <person name="Thang M."/>
            <person name="Chan C."/>
        </authorList>
    </citation>
    <scope>NUCLEOTIDE SEQUENCE [LARGE SCALE GENOMIC DNA]</scope>
</reference>
<proteinExistence type="predicted"/>
<protein>
    <submittedName>
        <fullName evidence="2">Uncharacterized protein</fullName>
    </submittedName>
</protein>
<dbReference type="EMBL" id="CAUYUJ010006197">
    <property type="protein sequence ID" value="CAK0816462.1"/>
    <property type="molecule type" value="Genomic_DNA"/>
</dbReference>
<dbReference type="Proteomes" id="UP001189429">
    <property type="component" value="Unassembled WGS sequence"/>
</dbReference>
<evidence type="ECO:0000313" key="3">
    <source>
        <dbReference type="Proteomes" id="UP001189429"/>
    </source>
</evidence>
<evidence type="ECO:0000256" key="1">
    <source>
        <dbReference type="SAM" id="MobiDB-lite"/>
    </source>
</evidence>
<feature type="compositionally biased region" description="Low complexity" evidence="1">
    <location>
        <begin position="117"/>
        <end position="130"/>
    </location>
</feature>
<feature type="non-terminal residue" evidence="2">
    <location>
        <position position="1"/>
    </location>
</feature>
<keyword evidence="3" id="KW-1185">Reference proteome</keyword>
<accession>A0ABN9REQ1</accession>
<name>A0ABN9REQ1_9DINO</name>
<gene>
    <name evidence="2" type="ORF">PCOR1329_LOCUS19413</name>
</gene>
<feature type="region of interest" description="Disordered" evidence="1">
    <location>
        <begin position="58"/>
        <end position="138"/>
    </location>
</feature>
<organism evidence="2 3">
    <name type="scientific">Prorocentrum cordatum</name>
    <dbReference type="NCBI Taxonomy" id="2364126"/>
    <lineage>
        <taxon>Eukaryota</taxon>
        <taxon>Sar</taxon>
        <taxon>Alveolata</taxon>
        <taxon>Dinophyceae</taxon>
        <taxon>Prorocentrales</taxon>
        <taxon>Prorocentraceae</taxon>
        <taxon>Prorocentrum</taxon>
    </lineage>
</organism>
<comment type="caution">
    <text evidence="2">The sequence shown here is derived from an EMBL/GenBank/DDBJ whole genome shotgun (WGS) entry which is preliminary data.</text>
</comment>
<evidence type="ECO:0000313" key="2">
    <source>
        <dbReference type="EMBL" id="CAK0816462.1"/>
    </source>
</evidence>
<sequence>WATGRGRDGMTKGFRGCCSRDKAVARELKEVLSTMESMSEKIITNVDETVPPVLALTNGAEDQEQPLGPARHVPACRNRPVGWPRDGETGSGSFVDMQLRVPEDPPMRQRLQKARSRSSSTPARPSACTSRAKVTSWA</sequence>